<name>A0A2H1L7T7_9MICO</name>
<dbReference type="Proteomes" id="UP000234462">
    <property type="component" value="Unassembled WGS sequence"/>
</dbReference>
<keyword evidence="2" id="KW-1185">Reference proteome</keyword>
<proteinExistence type="predicted"/>
<protein>
    <recommendedName>
        <fullName evidence="3">Acyl-CoA dehydrogenase</fullName>
    </recommendedName>
</protein>
<evidence type="ECO:0000313" key="2">
    <source>
        <dbReference type="Proteomes" id="UP000234462"/>
    </source>
</evidence>
<evidence type="ECO:0008006" key="3">
    <source>
        <dbReference type="Google" id="ProtNLM"/>
    </source>
</evidence>
<organism evidence="1 2">
    <name type="scientific">Brevibacterium jeotgali</name>
    <dbReference type="NCBI Taxonomy" id="1262550"/>
    <lineage>
        <taxon>Bacteria</taxon>
        <taxon>Bacillati</taxon>
        <taxon>Actinomycetota</taxon>
        <taxon>Actinomycetes</taxon>
        <taxon>Micrococcales</taxon>
        <taxon>Brevibacteriaceae</taxon>
        <taxon>Brevibacterium</taxon>
    </lineage>
</organism>
<sequence length="55" mass="6368">MSWDFSAEPESAQKLEWMRAFVREEIIPLEVATDHVPTRTEDAKRNVAHLLEEAS</sequence>
<dbReference type="RefSeq" id="WP_180951913.1">
    <property type="nucleotide sequence ID" value="NZ_FXZM01000009.1"/>
</dbReference>
<dbReference type="EMBL" id="FXZM01000009">
    <property type="protein sequence ID" value="SMY12443.1"/>
    <property type="molecule type" value="Genomic_DNA"/>
</dbReference>
<accession>A0A2H1L7T7</accession>
<gene>
    <name evidence="1" type="ORF">BJEO58_02037</name>
</gene>
<reference evidence="2" key="1">
    <citation type="submission" date="2017-03" db="EMBL/GenBank/DDBJ databases">
        <authorList>
            <person name="Monnet C."/>
        </authorList>
    </citation>
    <scope>NUCLEOTIDE SEQUENCE [LARGE SCALE GENOMIC DNA]</scope>
    <source>
        <strain evidence="2">SJ5-8</strain>
    </source>
</reference>
<evidence type="ECO:0000313" key="1">
    <source>
        <dbReference type="EMBL" id="SMY12443.1"/>
    </source>
</evidence>
<dbReference type="AlphaFoldDB" id="A0A2H1L7T7"/>